<dbReference type="AlphaFoldDB" id="A0A0V0QHI8"/>
<dbReference type="FunFam" id="3.30.450.60:FF:000002">
    <property type="entry name" value="AP-2 complex subunit mu, putative"/>
    <property type="match status" value="1"/>
</dbReference>
<dbReference type="GO" id="GO:0030131">
    <property type="term" value="C:clathrin adaptor complex"/>
    <property type="evidence" value="ECO:0007669"/>
    <property type="project" value="UniProtKB-UniRule"/>
</dbReference>
<evidence type="ECO:0000256" key="2">
    <source>
        <dbReference type="ARBA" id="ARBA00022448"/>
    </source>
</evidence>
<accession>A0A0V0QHI8</accession>
<dbReference type="InterPro" id="IPR028565">
    <property type="entry name" value="MHD"/>
</dbReference>
<sequence>MSGISAIYILDHKGRVLISRSYRGDLPINIHDIFNKKLLEYDEYSIQPMLRDKDGHTFFYLHHNNLIFLAVTKRNTNSLMVFSFLYQIIDVMIEYFKELEEESVRDNFVVIYELLDEMMDNGYPQTTEFKILKDVIKTETHQLKVDKKKQDLSNQAITAISSQVPWRQPGIKYKKNEVFLDVIEKLNMLIGPTGNVIKSEIIGKLQCKCHLTGMPELKLGVNDKAFFEAQGRTTRSRAITFDDMKFHTCVRLSKFENERVISFIPPDGDFELTSYRLDVKVKPLFSVDVIIERPSTGKIDFMVKAKSNFKSKSIANNVDIYIPVPDDAERPKFKTGHGNCNYVPDKEAMCWSLRQFPGQREYMMNASFHLPSVVSPNREKFQKQPINISFEIPYFTVSGFQVRYLKIQEKSGYHALPWVRYITQNGDFQIRMN</sequence>
<dbReference type="PROSITE" id="PS00991">
    <property type="entry name" value="CLAT_ADAPTOR_M_2"/>
    <property type="match status" value="1"/>
</dbReference>
<evidence type="ECO:0000259" key="6">
    <source>
        <dbReference type="PROSITE" id="PS51072"/>
    </source>
</evidence>
<dbReference type="InterPro" id="IPR036168">
    <property type="entry name" value="AP2_Mu_C_sf"/>
</dbReference>
<evidence type="ECO:0000256" key="3">
    <source>
        <dbReference type="ARBA" id="ARBA00022927"/>
    </source>
</evidence>
<dbReference type="CDD" id="cd09250">
    <property type="entry name" value="AP-1_Mu1_Cterm"/>
    <property type="match status" value="1"/>
</dbReference>
<reference evidence="7 8" key="1">
    <citation type="journal article" date="2015" name="Sci. Rep.">
        <title>Genome of the facultative scuticociliatosis pathogen Pseudocohnilembus persalinus provides insight into its virulence through horizontal gene transfer.</title>
        <authorList>
            <person name="Xiong J."/>
            <person name="Wang G."/>
            <person name="Cheng J."/>
            <person name="Tian M."/>
            <person name="Pan X."/>
            <person name="Warren A."/>
            <person name="Jiang C."/>
            <person name="Yuan D."/>
            <person name="Miao W."/>
        </authorList>
    </citation>
    <scope>NUCLEOTIDE SEQUENCE [LARGE SCALE GENOMIC DNA]</scope>
    <source>
        <strain evidence="7">36N120E</strain>
    </source>
</reference>
<dbReference type="Pfam" id="PF01217">
    <property type="entry name" value="Clat_adaptor_s"/>
    <property type="match status" value="1"/>
</dbReference>
<keyword evidence="8" id="KW-1185">Reference proteome</keyword>
<organism evidence="7 8">
    <name type="scientific">Pseudocohnilembus persalinus</name>
    <name type="common">Ciliate</name>
    <dbReference type="NCBI Taxonomy" id="266149"/>
    <lineage>
        <taxon>Eukaryota</taxon>
        <taxon>Sar</taxon>
        <taxon>Alveolata</taxon>
        <taxon>Ciliophora</taxon>
        <taxon>Intramacronucleata</taxon>
        <taxon>Oligohymenophorea</taxon>
        <taxon>Scuticociliatia</taxon>
        <taxon>Philasterida</taxon>
        <taxon>Pseudocohnilembidae</taxon>
        <taxon>Pseudocohnilembus</taxon>
    </lineage>
</organism>
<comment type="subcellular location">
    <subcellularLocation>
        <location evidence="1">Endomembrane system</location>
    </subcellularLocation>
</comment>
<dbReference type="InterPro" id="IPR050431">
    <property type="entry name" value="Adaptor_comp_med_subunit"/>
</dbReference>
<comment type="similarity">
    <text evidence="5">Belongs to the adaptor complexes medium subunit family.</text>
</comment>
<dbReference type="CDD" id="cd14835">
    <property type="entry name" value="AP1_Mu_N"/>
    <property type="match status" value="1"/>
</dbReference>
<evidence type="ECO:0000313" key="7">
    <source>
        <dbReference type="EMBL" id="KRX01705.1"/>
    </source>
</evidence>
<dbReference type="PRINTS" id="PR00314">
    <property type="entry name" value="CLATHRINADPT"/>
</dbReference>
<dbReference type="PROSITE" id="PS51072">
    <property type="entry name" value="MHD"/>
    <property type="match status" value="1"/>
</dbReference>
<dbReference type="PROSITE" id="PS00990">
    <property type="entry name" value="CLAT_ADAPTOR_M_1"/>
    <property type="match status" value="1"/>
</dbReference>
<dbReference type="InterPro" id="IPR022775">
    <property type="entry name" value="AP_mu_sigma_su"/>
</dbReference>
<keyword evidence="4" id="KW-0472">Membrane</keyword>
<dbReference type="OMA" id="KPLIWCD"/>
<evidence type="ECO:0000256" key="1">
    <source>
        <dbReference type="ARBA" id="ARBA00004308"/>
    </source>
</evidence>
<keyword evidence="2 5" id="KW-0813">Transport</keyword>
<gene>
    <name evidence="7" type="ORF">PPERSA_01575</name>
</gene>
<dbReference type="FunCoup" id="A0A0V0QHI8">
    <property type="interactions" value="251"/>
</dbReference>
<feature type="domain" description="MHD" evidence="6">
    <location>
        <begin position="175"/>
        <end position="431"/>
    </location>
</feature>
<dbReference type="InterPro" id="IPR018240">
    <property type="entry name" value="Clathrin_mu_CS"/>
</dbReference>
<dbReference type="SUPFAM" id="SSF49447">
    <property type="entry name" value="Second domain of Mu2 adaptin subunit (ap50) of ap2 adaptor"/>
    <property type="match status" value="1"/>
</dbReference>
<dbReference type="Proteomes" id="UP000054937">
    <property type="component" value="Unassembled WGS sequence"/>
</dbReference>
<dbReference type="GO" id="GO:0006886">
    <property type="term" value="P:intracellular protein transport"/>
    <property type="evidence" value="ECO:0007669"/>
    <property type="project" value="UniProtKB-UniRule"/>
</dbReference>
<dbReference type="InParanoid" id="A0A0V0QHI8"/>
<dbReference type="Pfam" id="PF00928">
    <property type="entry name" value="Adap_comp_sub"/>
    <property type="match status" value="1"/>
</dbReference>
<comment type="caution">
    <text evidence="7">The sequence shown here is derived from an EMBL/GenBank/DDBJ whole genome shotgun (WGS) entry which is preliminary data.</text>
</comment>
<dbReference type="GO" id="GO:0016192">
    <property type="term" value="P:vesicle-mediated transport"/>
    <property type="evidence" value="ECO:0007669"/>
    <property type="project" value="InterPro"/>
</dbReference>
<dbReference type="Gene3D" id="2.60.40.1170">
    <property type="entry name" value="Mu homology domain, subdomain B"/>
    <property type="match status" value="2"/>
</dbReference>
<keyword evidence="3 5" id="KW-0653">Protein transport</keyword>
<dbReference type="GO" id="GO:0012505">
    <property type="term" value="C:endomembrane system"/>
    <property type="evidence" value="ECO:0007669"/>
    <property type="project" value="UniProtKB-SubCell"/>
</dbReference>
<dbReference type="PANTHER" id="PTHR10529">
    <property type="entry name" value="AP COMPLEX SUBUNIT MU"/>
    <property type="match status" value="1"/>
</dbReference>
<proteinExistence type="inferred from homology"/>
<name>A0A0V0QHI8_PSEPJ</name>
<dbReference type="OrthoDB" id="10259133at2759"/>
<protein>
    <submittedName>
        <fullName evidence="7">Mu homology domain</fullName>
    </submittedName>
</protein>
<evidence type="ECO:0000256" key="5">
    <source>
        <dbReference type="PIRNR" id="PIRNR005992"/>
    </source>
</evidence>
<dbReference type="InterPro" id="IPR011012">
    <property type="entry name" value="Longin-like_dom_sf"/>
</dbReference>
<dbReference type="InterPro" id="IPR001392">
    <property type="entry name" value="Clathrin_mu"/>
</dbReference>
<dbReference type="EMBL" id="LDAU01000166">
    <property type="protein sequence ID" value="KRX01705.1"/>
    <property type="molecule type" value="Genomic_DNA"/>
</dbReference>
<evidence type="ECO:0000256" key="4">
    <source>
        <dbReference type="ARBA" id="ARBA00023136"/>
    </source>
</evidence>
<dbReference type="PIRSF" id="PIRSF005992">
    <property type="entry name" value="Clathrin_mu"/>
    <property type="match status" value="1"/>
</dbReference>
<dbReference type="SUPFAM" id="SSF64356">
    <property type="entry name" value="SNARE-like"/>
    <property type="match status" value="1"/>
</dbReference>
<evidence type="ECO:0000313" key="8">
    <source>
        <dbReference type="Proteomes" id="UP000054937"/>
    </source>
</evidence>
<dbReference type="Gene3D" id="3.30.450.60">
    <property type="match status" value="1"/>
</dbReference>